<evidence type="ECO:0000313" key="2">
    <source>
        <dbReference type="WBParaSite" id="nRc.2.0.1.t27501-RA"/>
    </source>
</evidence>
<dbReference type="Proteomes" id="UP000887565">
    <property type="component" value="Unplaced"/>
</dbReference>
<accession>A0A915JNH6</accession>
<proteinExistence type="predicted"/>
<evidence type="ECO:0000313" key="1">
    <source>
        <dbReference type="Proteomes" id="UP000887565"/>
    </source>
</evidence>
<name>A0A915JNH6_ROMCU</name>
<protein>
    <submittedName>
        <fullName evidence="2">Uncharacterized protein</fullName>
    </submittedName>
</protein>
<organism evidence="1 2">
    <name type="scientific">Romanomermis culicivorax</name>
    <name type="common">Nematode worm</name>
    <dbReference type="NCBI Taxonomy" id="13658"/>
    <lineage>
        <taxon>Eukaryota</taxon>
        <taxon>Metazoa</taxon>
        <taxon>Ecdysozoa</taxon>
        <taxon>Nematoda</taxon>
        <taxon>Enoplea</taxon>
        <taxon>Dorylaimia</taxon>
        <taxon>Mermithida</taxon>
        <taxon>Mermithoidea</taxon>
        <taxon>Mermithidae</taxon>
        <taxon>Romanomermis</taxon>
    </lineage>
</organism>
<dbReference type="AlphaFoldDB" id="A0A915JNH6"/>
<sequence length="61" mass="6876">MIPVFEIVNVLEHIAGFPAHLDAADDARRIHTAGDVDLELKFSIINSKFFAPVEKFLVYFS</sequence>
<keyword evidence="1" id="KW-1185">Reference proteome</keyword>
<dbReference type="WBParaSite" id="nRc.2.0.1.t27501-RA">
    <property type="protein sequence ID" value="nRc.2.0.1.t27501-RA"/>
    <property type="gene ID" value="nRc.2.0.1.g27501"/>
</dbReference>
<reference evidence="2" key="1">
    <citation type="submission" date="2022-11" db="UniProtKB">
        <authorList>
            <consortium name="WormBaseParasite"/>
        </authorList>
    </citation>
    <scope>IDENTIFICATION</scope>
</reference>